<feature type="domain" description="C2H2-type" evidence="14">
    <location>
        <begin position="695"/>
        <end position="722"/>
    </location>
</feature>
<evidence type="ECO:0000256" key="1">
    <source>
        <dbReference type="ARBA" id="ARBA00003767"/>
    </source>
</evidence>
<evidence type="ECO:0000256" key="3">
    <source>
        <dbReference type="ARBA" id="ARBA00006991"/>
    </source>
</evidence>
<gene>
    <name evidence="17" type="primary">ZNF473</name>
</gene>
<dbReference type="GO" id="GO:0006357">
    <property type="term" value="P:regulation of transcription by RNA polymerase II"/>
    <property type="evidence" value="ECO:0007669"/>
    <property type="project" value="TreeGrafter"/>
</dbReference>
<comment type="similarity">
    <text evidence="3">Belongs to the krueppel C2H2-type zinc-finger protein family.</text>
</comment>
<organism evidence="16 17">
    <name type="scientific">Bison bison bison</name>
    <name type="common">North American plains bison</name>
    <dbReference type="NCBI Taxonomy" id="43346"/>
    <lineage>
        <taxon>Eukaryota</taxon>
        <taxon>Metazoa</taxon>
        <taxon>Chordata</taxon>
        <taxon>Craniata</taxon>
        <taxon>Vertebrata</taxon>
        <taxon>Euteleostomi</taxon>
        <taxon>Mammalia</taxon>
        <taxon>Eutheria</taxon>
        <taxon>Laurasiatheria</taxon>
        <taxon>Artiodactyla</taxon>
        <taxon>Ruminantia</taxon>
        <taxon>Pecora</taxon>
        <taxon>Bovidae</taxon>
        <taxon>Bovinae</taxon>
        <taxon>Bison</taxon>
    </lineage>
</organism>
<evidence type="ECO:0000256" key="12">
    <source>
        <dbReference type="PROSITE-ProRule" id="PRU00042"/>
    </source>
</evidence>
<feature type="domain" description="C2H2-type" evidence="14">
    <location>
        <begin position="503"/>
        <end position="530"/>
    </location>
</feature>
<evidence type="ECO:0000313" key="17">
    <source>
        <dbReference type="RefSeq" id="XP_010848023.1"/>
    </source>
</evidence>
<evidence type="ECO:0000259" key="15">
    <source>
        <dbReference type="PROSITE" id="PS50805"/>
    </source>
</evidence>
<keyword evidence="8" id="KW-0805">Transcription regulation</keyword>
<dbReference type="InterPro" id="IPR036051">
    <property type="entry name" value="KRAB_dom_sf"/>
</dbReference>
<feature type="domain" description="C2H2-type" evidence="14">
    <location>
        <begin position="751"/>
        <end position="778"/>
    </location>
</feature>
<feature type="domain" description="C2H2-type" evidence="14">
    <location>
        <begin position="447"/>
        <end position="474"/>
    </location>
</feature>
<dbReference type="Pfam" id="PF01352">
    <property type="entry name" value="KRAB"/>
    <property type="match status" value="1"/>
</dbReference>
<dbReference type="Pfam" id="PF00096">
    <property type="entry name" value="zf-C2H2"/>
    <property type="match status" value="9"/>
</dbReference>
<reference evidence="17" key="1">
    <citation type="submission" date="2025-08" db="UniProtKB">
        <authorList>
            <consortium name="RefSeq"/>
        </authorList>
    </citation>
    <scope>IDENTIFICATION</scope>
    <source>
        <tissue evidence="17">Blood</tissue>
    </source>
</reference>
<keyword evidence="9" id="KW-0238">DNA-binding</keyword>
<comment type="subcellular location">
    <subcellularLocation>
        <location evidence="2">Nucleus</location>
    </subcellularLocation>
</comment>
<dbReference type="FunFam" id="3.30.160.60:FF:000446">
    <property type="entry name" value="Zinc finger protein"/>
    <property type="match status" value="1"/>
</dbReference>
<dbReference type="SMART" id="SM00349">
    <property type="entry name" value="KRAB"/>
    <property type="match status" value="1"/>
</dbReference>
<feature type="domain" description="C2H2-type" evidence="14">
    <location>
        <begin position="639"/>
        <end position="666"/>
    </location>
</feature>
<dbReference type="PROSITE" id="PS50157">
    <property type="entry name" value="ZINC_FINGER_C2H2_2"/>
    <property type="match status" value="16"/>
</dbReference>
<feature type="domain" description="C2H2-type" evidence="14">
    <location>
        <begin position="559"/>
        <end position="586"/>
    </location>
</feature>
<evidence type="ECO:0000259" key="14">
    <source>
        <dbReference type="PROSITE" id="PS50157"/>
    </source>
</evidence>
<feature type="domain" description="C2H2-type" evidence="14">
    <location>
        <begin position="422"/>
        <end position="446"/>
    </location>
</feature>
<feature type="region of interest" description="Disordered" evidence="13">
    <location>
        <begin position="190"/>
        <end position="217"/>
    </location>
</feature>
<dbReference type="RefSeq" id="XP_010848023.1">
    <property type="nucleotide sequence ID" value="XM_010849721.1"/>
</dbReference>
<dbReference type="PANTHER" id="PTHR24390">
    <property type="entry name" value="ZINC FINGER PROTEIN"/>
    <property type="match status" value="1"/>
</dbReference>
<evidence type="ECO:0000256" key="6">
    <source>
        <dbReference type="ARBA" id="ARBA00022771"/>
    </source>
</evidence>
<dbReference type="AlphaFoldDB" id="A0A6P3HZW2"/>
<dbReference type="GO" id="GO:0005634">
    <property type="term" value="C:nucleus"/>
    <property type="evidence" value="ECO:0007669"/>
    <property type="project" value="UniProtKB-SubCell"/>
</dbReference>
<keyword evidence="6 12" id="KW-0863">Zinc-finger</keyword>
<dbReference type="OrthoDB" id="9411774at2759"/>
<protein>
    <submittedName>
        <fullName evidence="17">LOW QUALITY PROTEIN: zinc finger protein 473</fullName>
    </submittedName>
</protein>
<dbReference type="FunFam" id="3.30.160.60:FF:000537">
    <property type="entry name" value="Zinc finger with KRAB and SCAN domains 7"/>
    <property type="match status" value="1"/>
</dbReference>
<dbReference type="CDD" id="cd07765">
    <property type="entry name" value="KRAB_A-box"/>
    <property type="match status" value="1"/>
</dbReference>
<dbReference type="SMART" id="SM00355">
    <property type="entry name" value="ZnF_C2H2"/>
    <property type="match status" value="12"/>
</dbReference>
<keyword evidence="10" id="KW-0804">Transcription</keyword>
<dbReference type="PANTHER" id="PTHR24390:SF260">
    <property type="entry name" value="ZINC FINGER PROTEIN 383-RELATED"/>
    <property type="match status" value="1"/>
</dbReference>
<keyword evidence="16" id="KW-1185">Reference proteome</keyword>
<dbReference type="PROSITE" id="PS50805">
    <property type="entry name" value="KRAB"/>
    <property type="match status" value="1"/>
</dbReference>
<evidence type="ECO:0000256" key="8">
    <source>
        <dbReference type="ARBA" id="ARBA00023015"/>
    </source>
</evidence>
<feature type="domain" description="C2H2-type" evidence="14">
    <location>
        <begin position="611"/>
        <end position="638"/>
    </location>
</feature>
<dbReference type="SUPFAM" id="SSF57667">
    <property type="entry name" value="beta-beta-alpha zinc fingers"/>
    <property type="match status" value="10"/>
</dbReference>
<dbReference type="FunFam" id="3.30.160.60:FF:000608">
    <property type="entry name" value="zinc finger protein 286A isoform X1"/>
    <property type="match status" value="1"/>
</dbReference>
<dbReference type="FunFam" id="3.30.160.60:FF:000062">
    <property type="entry name" value="RB-associated KRAB zinc finger protein-like"/>
    <property type="match status" value="1"/>
</dbReference>
<feature type="domain" description="C2H2-type" evidence="14">
    <location>
        <begin position="391"/>
        <end position="418"/>
    </location>
</feature>
<feature type="domain" description="KRAB" evidence="15">
    <location>
        <begin position="47"/>
        <end position="116"/>
    </location>
</feature>
<feature type="domain" description="C2H2-type" evidence="14">
    <location>
        <begin position="531"/>
        <end position="558"/>
    </location>
</feature>
<dbReference type="InterPro" id="IPR013087">
    <property type="entry name" value="Znf_C2H2_type"/>
</dbReference>
<keyword evidence="5" id="KW-0677">Repeat</keyword>
<evidence type="ECO:0000256" key="11">
    <source>
        <dbReference type="ARBA" id="ARBA00023242"/>
    </source>
</evidence>
<feature type="domain" description="C2H2-type" evidence="14">
    <location>
        <begin position="667"/>
        <end position="694"/>
    </location>
</feature>
<dbReference type="FunFam" id="3.30.160.60:FF:002242">
    <property type="entry name" value="Zinc finger protein 473"/>
    <property type="match status" value="1"/>
</dbReference>
<feature type="domain" description="C2H2-type" evidence="14">
    <location>
        <begin position="779"/>
        <end position="797"/>
    </location>
</feature>
<sequence>MALRQQRYSPGTGSGYEEARESSCVSASRLAPVVSVNSVDCSLEEIATLKDIAMDFTSENWEQLGQGQGDLFWDTALDNYWNLFLLNPPGPNLTFHPDGGEKLEALVKESPESTDTGIAETSPLPQDFLEEGLFQEITETFSKDDLWNSHLGEASISQTWLDSLLGDSESLLRSDIISLESPTECKSHKFKSHELKTDLSPESHLSPGGGSMTLDLPEKSLAPAKSQECGNDFGCYSDHSQQDTIQGGEKPYECSECGKSFSQSYHMIQHWILHNREQHPTVLQEYEKDVNQRSCLSMQPVTHTGYKSYVYNKFGETFSENTHLLCHQKVHTEEEPWESQDGDCPADHNSQPFECHKPPPGKTYNCKECGQSSGQTFHLSVHQKTHTQKCYECAKCKATFNSNRYLLQHQKIHAAKMIPEDQECGKACKQSSFLVQQQSVHTAEKPCKCDECEKTFSHSVALKIHQRVHSGEKNYKCNECGKAFYRNSHLSEHQRVHTGYRPHKCHKCVKSFSRPSHLIRHLSMHATEKLYSCAKCKKTFSHNEHLVQHQKIHAVETPNECQECGEQLVCCSTLTCHQSIHNREKGLSESQEILYEKPEHREHPRICGKRFKCNKCEKTFHCRKYLTQHKLIHARVKPFECNHCGKAFGQSSHLIRHQKIHSRLRSYRCGDCGKAFIYRTSLIKHQSLHGIEHPFKCNKCGRIFSQSACLLEHQLIHTTKKPLIPNKCDKVLAHSNHLIQHQGTQAGKRPFEQNECGEIIQESSCLSKHQGVYTDEKPYMCGDCGRTFSLRAQLVYH</sequence>
<dbReference type="KEGG" id="bbis:104995740"/>
<keyword evidence="7" id="KW-0862">Zinc</keyword>
<dbReference type="FunFam" id="3.30.160.60:FF:001820">
    <property type="entry name" value="Zinc finger protein 473"/>
    <property type="match status" value="1"/>
</dbReference>
<dbReference type="CTD" id="25888"/>
<dbReference type="Gene3D" id="6.10.140.140">
    <property type="match status" value="1"/>
</dbReference>
<dbReference type="SUPFAM" id="SSF109640">
    <property type="entry name" value="KRAB domain (Kruppel-associated box)"/>
    <property type="match status" value="1"/>
</dbReference>
<name>A0A6P3HZW2_BISBB</name>
<evidence type="ECO:0000256" key="4">
    <source>
        <dbReference type="ARBA" id="ARBA00022723"/>
    </source>
</evidence>
<dbReference type="GO" id="GO:0000978">
    <property type="term" value="F:RNA polymerase II cis-regulatory region sequence-specific DNA binding"/>
    <property type="evidence" value="ECO:0007669"/>
    <property type="project" value="TreeGrafter"/>
</dbReference>
<dbReference type="PROSITE" id="PS00028">
    <property type="entry name" value="ZINC_FINGER_C2H2_1"/>
    <property type="match status" value="11"/>
</dbReference>
<dbReference type="Gene3D" id="3.30.160.60">
    <property type="entry name" value="Classic Zinc Finger"/>
    <property type="match status" value="13"/>
</dbReference>
<evidence type="ECO:0000256" key="5">
    <source>
        <dbReference type="ARBA" id="ARBA00022737"/>
    </source>
</evidence>
<feature type="domain" description="C2H2-type" evidence="14">
    <location>
        <begin position="475"/>
        <end position="502"/>
    </location>
</feature>
<proteinExistence type="inferred from homology"/>
<evidence type="ECO:0000313" key="16">
    <source>
        <dbReference type="Proteomes" id="UP000515208"/>
    </source>
</evidence>
<comment type="function">
    <text evidence="1">May be involved in transcriptional regulation.</text>
</comment>
<feature type="compositionally biased region" description="Basic and acidic residues" evidence="13">
    <location>
        <begin position="190"/>
        <end position="201"/>
    </location>
</feature>
<accession>A0A6P3HZW2</accession>
<dbReference type="GO" id="GO:0008270">
    <property type="term" value="F:zinc ion binding"/>
    <property type="evidence" value="ECO:0007669"/>
    <property type="project" value="UniProtKB-KW"/>
</dbReference>
<dbReference type="FunFam" id="3.30.160.60:FF:002343">
    <property type="entry name" value="Zinc finger protein 33A"/>
    <property type="match status" value="1"/>
</dbReference>
<dbReference type="FunFam" id="3.30.160.60:FF:004095">
    <property type="match status" value="1"/>
</dbReference>
<keyword evidence="11" id="KW-0539">Nucleus</keyword>
<evidence type="ECO:0000256" key="13">
    <source>
        <dbReference type="SAM" id="MobiDB-lite"/>
    </source>
</evidence>
<feature type="domain" description="C2H2-type" evidence="14">
    <location>
        <begin position="252"/>
        <end position="279"/>
    </location>
</feature>
<feature type="domain" description="C2H2-type" evidence="14">
    <location>
        <begin position="309"/>
        <end position="336"/>
    </location>
</feature>
<dbReference type="Proteomes" id="UP000515208">
    <property type="component" value="Unplaced"/>
</dbReference>
<dbReference type="GO" id="GO:0003700">
    <property type="term" value="F:DNA-binding transcription factor activity"/>
    <property type="evidence" value="ECO:0007669"/>
    <property type="project" value="TreeGrafter"/>
</dbReference>
<evidence type="ECO:0000256" key="7">
    <source>
        <dbReference type="ARBA" id="ARBA00022833"/>
    </source>
</evidence>
<evidence type="ECO:0000256" key="9">
    <source>
        <dbReference type="ARBA" id="ARBA00023125"/>
    </source>
</evidence>
<evidence type="ECO:0000256" key="10">
    <source>
        <dbReference type="ARBA" id="ARBA00023163"/>
    </source>
</evidence>
<dbReference type="InterPro" id="IPR001909">
    <property type="entry name" value="KRAB"/>
</dbReference>
<evidence type="ECO:0000256" key="2">
    <source>
        <dbReference type="ARBA" id="ARBA00004123"/>
    </source>
</evidence>
<keyword evidence="4" id="KW-0479">Metal-binding</keyword>
<feature type="domain" description="C2H2-type" evidence="14">
    <location>
        <begin position="364"/>
        <end position="387"/>
    </location>
</feature>
<dbReference type="GeneID" id="104995740"/>
<dbReference type="InterPro" id="IPR036236">
    <property type="entry name" value="Znf_C2H2_sf"/>
</dbReference>